<proteinExistence type="predicted"/>
<dbReference type="AlphaFoldDB" id="A0A6V7H539"/>
<reference evidence="2" key="1">
    <citation type="submission" date="2020-07" db="EMBL/GenBank/DDBJ databases">
        <authorList>
            <person name="Nazaruddin N."/>
        </authorList>
    </citation>
    <scope>NUCLEOTIDE SEQUENCE</scope>
</reference>
<evidence type="ECO:0000313" key="3">
    <source>
        <dbReference type="Proteomes" id="UP000752696"/>
    </source>
</evidence>
<name>A0A6V7H539_9HYME</name>
<sequence length="105" mass="12192">MNSRLIKNLEILELQMAVSTRLDQSTFSTQIDFSSSCKNFIFQQREGRPEISGHISQNEIAWFRALIARDGLNTSSRETELDIITSNNPQDLRQTLRNKTHRREP</sequence>
<keyword evidence="3" id="KW-1185">Reference proteome</keyword>
<comment type="caution">
    <text evidence="2">The sequence shown here is derived from an EMBL/GenBank/DDBJ whole genome shotgun (WGS) entry which is preliminary data.</text>
</comment>
<evidence type="ECO:0000313" key="2">
    <source>
        <dbReference type="EMBL" id="CAD1473318.1"/>
    </source>
</evidence>
<organism evidence="2 3">
    <name type="scientific">Heterotrigona itama</name>
    <dbReference type="NCBI Taxonomy" id="395501"/>
    <lineage>
        <taxon>Eukaryota</taxon>
        <taxon>Metazoa</taxon>
        <taxon>Ecdysozoa</taxon>
        <taxon>Arthropoda</taxon>
        <taxon>Hexapoda</taxon>
        <taxon>Insecta</taxon>
        <taxon>Pterygota</taxon>
        <taxon>Neoptera</taxon>
        <taxon>Endopterygota</taxon>
        <taxon>Hymenoptera</taxon>
        <taxon>Apocrita</taxon>
        <taxon>Aculeata</taxon>
        <taxon>Apoidea</taxon>
        <taxon>Anthophila</taxon>
        <taxon>Apidae</taxon>
        <taxon>Heterotrigona</taxon>
    </lineage>
</organism>
<evidence type="ECO:0000256" key="1">
    <source>
        <dbReference type="SAM" id="MobiDB-lite"/>
    </source>
</evidence>
<dbReference type="Proteomes" id="UP000752696">
    <property type="component" value="Unassembled WGS sequence"/>
</dbReference>
<feature type="region of interest" description="Disordered" evidence="1">
    <location>
        <begin position="81"/>
        <end position="105"/>
    </location>
</feature>
<protein>
    <submittedName>
        <fullName evidence="2">Uncharacterized protein</fullName>
    </submittedName>
</protein>
<feature type="compositionally biased region" description="Basic residues" evidence="1">
    <location>
        <begin position="96"/>
        <end position="105"/>
    </location>
</feature>
<accession>A0A6V7H539</accession>
<dbReference type="EMBL" id="CAJDYZ010006381">
    <property type="protein sequence ID" value="CAD1473318.1"/>
    <property type="molecule type" value="Genomic_DNA"/>
</dbReference>
<gene>
    <name evidence="2" type="ORF">MHI_LOCUS370722</name>
</gene>
<feature type="compositionally biased region" description="Polar residues" evidence="1">
    <location>
        <begin position="84"/>
        <end position="95"/>
    </location>
</feature>
<feature type="non-terminal residue" evidence="2">
    <location>
        <position position="1"/>
    </location>
</feature>